<evidence type="ECO:0000256" key="6">
    <source>
        <dbReference type="ARBA" id="ARBA00023136"/>
    </source>
</evidence>
<feature type="transmembrane region" description="Helical" evidence="7">
    <location>
        <begin position="34"/>
        <end position="55"/>
    </location>
</feature>
<keyword evidence="4 7" id="KW-0812">Transmembrane</keyword>
<evidence type="ECO:0000256" key="7">
    <source>
        <dbReference type="RuleBase" id="RU363032"/>
    </source>
</evidence>
<evidence type="ECO:0000256" key="8">
    <source>
        <dbReference type="SAM" id="MobiDB-lite"/>
    </source>
</evidence>
<dbReference type="InterPro" id="IPR050809">
    <property type="entry name" value="UgpAE/MalFG_permease"/>
</dbReference>
<dbReference type="RefSeq" id="WP_189109415.1">
    <property type="nucleotide sequence ID" value="NZ_BMMV01000015.1"/>
</dbReference>
<feature type="compositionally biased region" description="Basic and acidic residues" evidence="8">
    <location>
        <begin position="1"/>
        <end position="19"/>
    </location>
</feature>
<accession>A0ABQ2EE63</accession>
<keyword evidence="3" id="KW-1003">Cell membrane</keyword>
<dbReference type="Pfam" id="PF00528">
    <property type="entry name" value="BPD_transp_1"/>
    <property type="match status" value="1"/>
</dbReference>
<proteinExistence type="inferred from homology"/>
<sequence length="324" mass="35856">MALTEKHRPVRAPDRDRRTGPPGRRGPARRSRMLPWAMIAPALAALLLIQGYPLVRLLTLSTQEFGPRSLFTGQSDFIGLDNFTRIFTDADFLAVLLRTVVFTLVCVTLLMVLGFLISHLLMGISPWARVVTTVCLVLVWAMPMVAATLVWQWMFQPQYGVANWLLTQVRVFGDMSVYDWFSHPTQALGLIILLTVWKGLPFVALTLFAARGQIPESLYEAARLDGAGTLQTFRSITIPIMRPVLAILTILEVIWSVNSFTPIWVLTQGGPDGATTTLGVYAYITAFSRNEYGSGASVAVVTVVILALFSVAYVRRLSRQGDVV</sequence>
<evidence type="ECO:0000313" key="10">
    <source>
        <dbReference type="EMBL" id="GGK08768.1"/>
    </source>
</evidence>
<comment type="subcellular location">
    <subcellularLocation>
        <location evidence="1 7">Cell membrane</location>
        <topology evidence="1 7">Multi-pass membrane protein</topology>
    </subcellularLocation>
</comment>
<dbReference type="Gene3D" id="1.10.3720.10">
    <property type="entry name" value="MetI-like"/>
    <property type="match status" value="1"/>
</dbReference>
<feature type="transmembrane region" description="Helical" evidence="7">
    <location>
        <begin position="244"/>
        <end position="265"/>
    </location>
</feature>
<feature type="transmembrane region" description="Helical" evidence="7">
    <location>
        <begin position="187"/>
        <end position="210"/>
    </location>
</feature>
<feature type="transmembrane region" description="Helical" evidence="7">
    <location>
        <begin position="130"/>
        <end position="154"/>
    </location>
</feature>
<dbReference type="PANTHER" id="PTHR43227">
    <property type="entry name" value="BLL4140 PROTEIN"/>
    <property type="match status" value="1"/>
</dbReference>
<dbReference type="PANTHER" id="PTHR43227:SF8">
    <property type="entry name" value="DIACETYLCHITOBIOSE UPTAKE SYSTEM PERMEASE PROTEIN DASB"/>
    <property type="match status" value="1"/>
</dbReference>
<gene>
    <name evidence="10" type="ORF">GCM10011583_45980</name>
</gene>
<evidence type="ECO:0000256" key="2">
    <source>
        <dbReference type="ARBA" id="ARBA00022448"/>
    </source>
</evidence>
<dbReference type="Proteomes" id="UP000660265">
    <property type="component" value="Unassembled WGS sequence"/>
</dbReference>
<reference evidence="11" key="1">
    <citation type="journal article" date="2019" name="Int. J. Syst. Evol. Microbiol.">
        <title>The Global Catalogue of Microorganisms (GCM) 10K type strain sequencing project: providing services to taxonomists for standard genome sequencing and annotation.</title>
        <authorList>
            <consortium name="The Broad Institute Genomics Platform"/>
            <consortium name="The Broad Institute Genome Sequencing Center for Infectious Disease"/>
            <person name="Wu L."/>
            <person name="Ma J."/>
        </authorList>
    </citation>
    <scope>NUCLEOTIDE SEQUENCE [LARGE SCALE GENOMIC DNA]</scope>
    <source>
        <strain evidence="11">CGMCC 4.7275</strain>
    </source>
</reference>
<feature type="transmembrane region" description="Helical" evidence="7">
    <location>
        <begin position="92"/>
        <end position="118"/>
    </location>
</feature>
<evidence type="ECO:0000256" key="5">
    <source>
        <dbReference type="ARBA" id="ARBA00022989"/>
    </source>
</evidence>
<comment type="caution">
    <text evidence="10">The sequence shown here is derived from an EMBL/GenBank/DDBJ whole genome shotgun (WGS) entry which is preliminary data.</text>
</comment>
<evidence type="ECO:0000256" key="4">
    <source>
        <dbReference type="ARBA" id="ARBA00022692"/>
    </source>
</evidence>
<keyword evidence="5 7" id="KW-1133">Transmembrane helix</keyword>
<dbReference type="EMBL" id="BMMV01000015">
    <property type="protein sequence ID" value="GGK08768.1"/>
    <property type="molecule type" value="Genomic_DNA"/>
</dbReference>
<feature type="transmembrane region" description="Helical" evidence="7">
    <location>
        <begin position="292"/>
        <end position="314"/>
    </location>
</feature>
<dbReference type="PROSITE" id="PS50928">
    <property type="entry name" value="ABC_TM1"/>
    <property type="match status" value="1"/>
</dbReference>
<dbReference type="InterPro" id="IPR035906">
    <property type="entry name" value="MetI-like_sf"/>
</dbReference>
<feature type="region of interest" description="Disordered" evidence="8">
    <location>
        <begin position="1"/>
        <end position="29"/>
    </location>
</feature>
<dbReference type="CDD" id="cd06261">
    <property type="entry name" value="TM_PBP2"/>
    <property type="match status" value="1"/>
</dbReference>
<organism evidence="10 11">
    <name type="scientific">Streptomyces camponoticapitis</name>
    <dbReference type="NCBI Taxonomy" id="1616125"/>
    <lineage>
        <taxon>Bacteria</taxon>
        <taxon>Bacillati</taxon>
        <taxon>Actinomycetota</taxon>
        <taxon>Actinomycetes</taxon>
        <taxon>Kitasatosporales</taxon>
        <taxon>Streptomycetaceae</taxon>
        <taxon>Streptomyces</taxon>
    </lineage>
</organism>
<feature type="domain" description="ABC transmembrane type-1" evidence="9">
    <location>
        <begin position="96"/>
        <end position="313"/>
    </location>
</feature>
<dbReference type="InterPro" id="IPR000515">
    <property type="entry name" value="MetI-like"/>
</dbReference>
<keyword evidence="11" id="KW-1185">Reference proteome</keyword>
<evidence type="ECO:0000256" key="3">
    <source>
        <dbReference type="ARBA" id="ARBA00022475"/>
    </source>
</evidence>
<name>A0ABQ2EE63_9ACTN</name>
<keyword evidence="2 7" id="KW-0813">Transport</keyword>
<keyword evidence="6 7" id="KW-0472">Membrane</keyword>
<protein>
    <submittedName>
        <fullName evidence="10">Sugar ABC transporter permease</fullName>
    </submittedName>
</protein>
<comment type="similarity">
    <text evidence="7">Belongs to the binding-protein-dependent transport system permease family.</text>
</comment>
<evidence type="ECO:0000259" key="9">
    <source>
        <dbReference type="PROSITE" id="PS50928"/>
    </source>
</evidence>
<evidence type="ECO:0000256" key="1">
    <source>
        <dbReference type="ARBA" id="ARBA00004651"/>
    </source>
</evidence>
<dbReference type="SUPFAM" id="SSF161098">
    <property type="entry name" value="MetI-like"/>
    <property type="match status" value="1"/>
</dbReference>
<evidence type="ECO:0000313" key="11">
    <source>
        <dbReference type="Proteomes" id="UP000660265"/>
    </source>
</evidence>